<evidence type="ECO:0000256" key="6">
    <source>
        <dbReference type="ARBA" id="ARBA00022605"/>
    </source>
</evidence>
<comment type="pathway">
    <text evidence="3 12">Amino-acid biosynthesis; L-tryptophan biosynthesis; L-tryptophan from chorismate: step 5/5.</text>
</comment>
<dbReference type="InterPro" id="IPR006654">
    <property type="entry name" value="Trp_synth_beta"/>
</dbReference>
<comment type="function">
    <text evidence="2 12">The beta subunit is responsible for the synthesis of L-tryptophan from indole and L-serine.</text>
</comment>
<dbReference type="Gene3D" id="3.40.50.1100">
    <property type="match status" value="2"/>
</dbReference>
<dbReference type="CDD" id="cd06446">
    <property type="entry name" value="Trp-synth_B"/>
    <property type="match status" value="1"/>
</dbReference>
<gene>
    <name evidence="14" type="primary">trpB2</name>
    <name evidence="12" type="synonym">trpB</name>
    <name evidence="14" type="ORF">GCM10007878_20330</name>
</gene>
<evidence type="ECO:0000256" key="12">
    <source>
        <dbReference type="HAMAP-Rule" id="MF_00133"/>
    </source>
</evidence>
<feature type="domain" description="Tryptophan synthase beta chain-like PALP" evidence="13">
    <location>
        <begin position="69"/>
        <end position="393"/>
    </location>
</feature>
<dbReference type="RefSeq" id="WP_084324557.1">
    <property type="nucleotide sequence ID" value="NZ_BSOR01000035.1"/>
</dbReference>
<dbReference type="HAMAP" id="MF_00133">
    <property type="entry name" value="Trp_synth_beta"/>
    <property type="match status" value="1"/>
</dbReference>
<dbReference type="PANTHER" id="PTHR48077:SF3">
    <property type="entry name" value="TRYPTOPHAN SYNTHASE"/>
    <property type="match status" value="1"/>
</dbReference>
<evidence type="ECO:0000259" key="13">
    <source>
        <dbReference type="Pfam" id="PF00291"/>
    </source>
</evidence>
<dbReference type="SUPFAM" id="SSF53686">
    <property type="entry name" value="Tryptophan synthase beta subunit-like PLP-dependent enzymes"/>
    <property type="match status" value="1"/>
</dbReference>
<dbReference type="InterPro" id="IPR001926">
    <property type="entry name" value="TrpB-like_PALP"/>
</dbReference>
<proteinExistence type="inferred from homology"/>
<dbReference type="EMBL" id="BSOR01000035">
    <property type="protein sequence ID" value="GLR64595.1"/>
    <property type="molecule type" value="Genomic_DNA"/>
</dbReference>
<evidence type="ECO:0000256" key="2">
    <source>
        <dbReference type="ARBA" id="ARBA00002786"/>
    </source>
</evidence>
<dbReference type="InterPro" id="IPR006653">
    <property type="entry name" value="Trp_synth_b_CS"/>
</dbReference>
<comment type="catalytic activity">
    <reaction evidence="11 12">
        <text>(1S,2R)-1-C-(indol-3-yl)glycerol 3-phosphate + L-serine = D-glyceraldehyde 3-phosphate + L-tryptophan + H2O</text>
        <dbReference type="Rhea" id="RHEA:10532"/>
        <dbReference type="ChEBI" id="CHEBI:15377"/>
        <dbReference type="ChEBI" id="CHEBI:33384"/>
        <dbReference type="ChEBI" id="CHEBI:57912"/>
        <dbReference type="ChEBI" id="CHEBI:58866"/>
        <dbReference type="ChEBI" id="CHEBI:59776"/>
        <dbReference type="EC" id="4.2.1.20"/>
    </reaction>
</comment>
<comment type="subunit">
    <text evidence="5 12">Tetramer of two alpha and two beta chains.</text>
</comment>
<reference evidence="15" key="1">
    <citation type="journal article" date="2019" name="Int. J. Syst. Evol. Microbiol.">
        <title>The Global Catalogue of Microorganisms (GCM) 10K type strain sequencing project: providing services to taxonomists for standard genome sequencing and annotation.</title>
        <authorList>
            <consortium name="The Broad Institute Genomics Platform"/>
            <consortium name="The Broad Institute Genome Sequencing Center for Infectious Disease"/>
            <person name="Wu L."/>
            <person name="Ma J."/>
        </authorList>
    </citation>
    <scope>NUCLEOTIDE SEQUENCE [LARGE SCALE GENOMIC DNA]</scope>
    <source>
        <strain evidence="15">NBRC 100033</strain>
    </source>
</reference>
<keyword evidence="8 12" id="KW-0663">Pyridoxal phosphate</keyword>
<sequence>MTSTTKKTQKLPSEEMLPDAKGYFGPYGGQELPPHLKAIMDEIADAYLKVRETAAYQNELKDLYQHYVGRPSPIYYASRLTEACGGAKFYFKREDLNHTGAHKINHALGEALLAKHMGKTKVIAETGAGQHGVAMATACALVGLPCEIHMGAVDIVKEHPNVTKMKILGAKLIAVESGTKTLKDAVDSAFEEYVKDPDNFFYAIGSVVGPHPFPMMVRDFQSIVGKEAREQFPAMTGELPDYVVACVGGGSNAMGIFSGFMDDASVKLVGIEPCGRGLGKGDHAATLTYGKPGTMHGFHSYMLQDDTGEPDPVYSIASGLDYPSVGPHHSYLKDLGRAEYHAIDDTACLDAFMKLSQLEGIIPALESAHAIAWVMREAKNLGPDVKVLINLSGRGDKDADFVAEKLGL</sequence>
<evidence type="ECO:0000256" key="9">
    <source>
        <dbReference type="ARBA" id="ARBA00023141"/>
    </source>
</evidence>
<comment type="similarity">
    <text evidence="4 12">Belongs to the TrpB family.</text>
</comment>
<keyword evidence="6 12" id="KW-0028">Amino-acid biosynthesis</keyword>
<keyword evidence="7 12" id="KW-0822">Tryptophan biosynthesis</keyword>
<evidence type="ECO:0000256" key="3">
    <source>
        <dbReference type="ARBA" id="ARBA00004733"/>
    </source>
</evidence>
<evidence type="ECO:0000313" key="14">
    <source>
        <dbReference type="EMBL" id="GLR64595.1"/>
    </source>
</evidence>
<comment type="cofactor">
    <cofactor evidence="1 12">
        <name>pyridoxal 5'-phosphate</name>
        <dbReference type="ChEBI" id="CHEBI:597326"/>
    </cofactor>
</comment>
<dbReference type="InterPro" id="IPR023026">
    <property type="entry name" value="Trp_synth_beta/beta-like"/>
</dbReference>
<feature type="modified residue" description="N6-(pyridoxal phosphate)lysine" evidence="12">
    <location>
        <position position="103"/>
    </location>
</feature>
<name>A0ABQ6A3D2_9GAMM</name>
<keyword evidence="15" id="KW-1185">Reference proteome</keyword>
<comment type="caution">
    <text evidence="14">The sequence shown here is derived from an EMBL/GenBank/DDBJ whole genome shotgun (WGS) entry which is preliminary data.</text>
</comment>
<dbReference type="PANTHER" id="PTHR48077">
    <property type="entry name" value="TRYPTOPHAN SYNTHASE-RELATED"/>
    <property type="match status" value="1"/>
</dbReference>
<dbReference type="PROSITE" id="PS00168">
    <property type="entry name" value="TRP_SYNTHASE_BETA"/>
    <property type="match status" value="1"/>
</dbReference>
<evidence type="ECO:0000256" key="8">
    <source>
        <dbReference type="ARBA" id="ARBA00022898"/>
    </source>
</evidence>
<evidence type="ECO:0000256" key="10">
    <source>
        <dbReference type="ARBA" id="ARBA00023239"/>
    </source>
</evidence>
<dbReference type="Proteomes" id="UP001156682">
    <property type="component" value="Unassembled WGS sequence"/>
</dbReference>
<dbReference type="InterPro" id="IPR036052">
    <property type="entry name" value="TrpB-like_PALP_sf"/>
</dbReference>
<accession>A0ABQ6A3D2</accession>
<evidence type="ECO:0000256" key="5">
    <source>
        <dbReference type="ARBA" id="ARBA00011270"/>
    </source>
</evidence>
<evidence type="ECO:0000256" key="4">
    <source>
        <dbReference type="ARBA" id="ARBA00009982"/>
    </source>
</evidence>
<evidence type="ECO:0000256" key="7">
    <source>
        <dbReference type="ARBA" id="ARBA00022822"/>
    </source>
</evidence>
<dbReference type="NCBIfam" id="TIGR00263">
    <property type="entry name" value="trpB"/>
    <property type="match status" value="1"/>
</dbReference>
<organism evidence="14 15">
    <name type="scientific">Marinospirillum insulare</name>
    <dbReference type="NCBI Taxonomy" id="217169"/>
    <lineage>
        <taxon>Bacteria</taxon>
        <taxon>Pseudomonadati</taxon>
        <taxon>Pseudomonadota</taxon>
        <taxon>Gammaproteobacteria</taxon>
        <taxon>Oceanospirillales</taxon>
        <taxon>Oceanospirillaceae</taxon>
        <taxon>Marinospirillum</taxon>
    </lineage>
</organism>
<keyword evidence="10 12" id="KW-0456">Lyase</keyword>
<dbReference type="EC" id="4.2.1.20" evidence="12"/>
<dbReference type="Pfam" id="PF00291">
    <property type="entry name" value="PALP"/>
    <property type="match status" value="1"/>
</dbReference>
<evidence type="ECO:0000313" key="15">
    <source>
        <dbReference type="Proteomes" id="UP001156682"/>
    </source>
</evidence>
<evidence type="ECO:0000256" key="1">
    <source>
        <dbReference type="ARBA" id="ARBA00001933"/>
    </source>
</evidence>
<dbReference type="PIRSF" id="PIRSF001413">
    <property type="entry name" value="Trp_syn_beta"/>
    <property type="match status" value="1"/>
</dbReference>
<keyword evidence="9 12" id="KW-0057">Aromatic amino acid biosynthesis</keyword>
<protein>
    <recommendedName>
        <fullName evidence="12">Tryptophan synthase beta chain</fullName>
        <ecNumber evidence="12">4.2.1.20</ecNumber>
    </recommendedName>
</protein>
<evidence type="ECO:0000256" key="11">
    <source>
        <dbReference type="ARBA" id="ARBA00049047"/>
    </source>
</evidence>